<reference evidence="1 2" key="1">
    <citation type="journal article" date="2019" name="Nat. Ecol. Evol.">
        <title>Megaphylogeny resolves global patterns of mushroom evolution.</title>
        <authorList>
            <person name="Varga T."/>
            <person name="Krizsan K."/>
            <person name="Foldi C."/>
            <person name="Dima B."/>
            <person name="Sanchez-Garcia M."/>
            <person name="Sanchez-Ramirez S."/>
            <person name="Szollosi G.J."/>
            <person name="Szarkandi J.G."/>
            <person name="Papp V."/>
            <person name="Albert L."/>
            <person name="Andreopoulos W."/>
            <person name="Angelini C."/>
            <person name="Antonin V."/>
            <person name="Barry K.W."/>
            <person name="Bougher N.L."/>
            <person name="Buchanan P."/>
            <person name="Buyck B."/>
            <person name="Bense V."/>
            <person name="Catcheside P."/>
            <person name="Chovatia M."/>
            <person name="Cooper J."/>
            <person name="Damon W."/>
            <person name="Desjardin D."/>
            <person name="Finy P."/>
            <person name="Geml J."/>
            <person name="Haridas S."/>
            <person name="Hughes K."/>
            <person name="Justo A."/>
            <person name="Karasinski D."/>
            <person name="Kautmanova I."/>
            <person name="Kiss B."/>
            <person name="Kocsube S."/>
            <person name="Kotiranta H."/>
            <person name="LaButti K.M."/>
            <person name="Lechner B.E."/>
            <person name="Liimatainen K."/>
            <person name="Lipzen A."/>
            <person name="Lukacs Z."/>
            <person name="Mihaltcheva S."/>
            <person name="Morgado L.N."/>
            <person name="Niskanen T."/>
            <person name="Noordeloos M.E."/>
            <person name="Ohm R.A."/>
            <person name="Ortiz-Santana B."/>
            <person name="Ovrebo C."/>
            <person name="Racz N."/>
            <person name="Riley R."/>
            <person name="Savchenko A."/>
            <person name="Shiryaev A."/>
            <person name="Soop K."/>
            <person name="Spirin V."/>
            <person name="Szebenyi C."/>
            <person name="Tomsovsky M."/>
            <person name="Tulloss R.E."/>
            <person name="Uehling J."/>
            <person name="Grigoriev I.V."/>
            <person name="Vagvolgyi C."/>
            <person name="Papp T."/>
            <person name="Martin F.M."/>
            <person name="Miettinen O."/>
            <person name="Hibbett D.S."/>
            <person name="Nagy L.G."/>
        </authorList>
    </citation>
    <scope>NUCLEOTIDE SEQUENCE [LARGE SCALE GENOMIC DNA]</scope>
    <source>
        <strain evidence="1 2">CBS 121175</strain>
    </source>
</reference>
<dbReference type="OrthoDB" id="2917041at2759"/>
<protein>
    <recommendedName>
        <fullName evidence="3">HTH CENPB-type domain-containing protein</fullName>
    </recommendedName>
</protein>
<sequence>MTNKAASQSQQARNFAKEKDDLYTEGAELWLSEQSKPKKTRISARNIATQLQQRHLDETGHRISLQHQTITQGAKGRRSQLEYAADREILTTEECELVVNYLISCANQGFPLTHTRLKDTIDDILRGRLGPGFLGVGKKYTQRFLQRNNDRIKTSLSTPLESKRANAVNENTDKAWWDLLETTLKEHNFAPENIYGVDEVGIQPYGTDRERVNGPKKKGPQYQRRTGNRENITILVTICADGTSAPPATIFKGKGYQVKWLQNNPANAS</sequence>
<proteinExistence type="predicted"/>
<dbReference type="AlphaFoldDB" id="A0A5C3KF96"/>
<evidence type="ECO:0000313" key="2">
    <source>
        <dbReference type="Proteomes" id="UP000307440"/>
    </source>
</evidence>
<name>A0A5C3KF96_COPMA</name>
<dbReference type="STRING" id="230819.A0A5C3KF96"/>
<dbReference type="EMBL" id="ML210408">
    <property type="protein sequence ID" value="TFK18353.1"/>
    <property type="molecule type" value="Genomic_DNA"/>
</dbReference>
<evidence type="ECO:0008006" key="3">
    <source>
        <dbReference type="Google" id="ProtNLM"/>
    </source>
</evidence>
<dbReference type="Proteomes" id="UP000307440">
    <property type="component" value="Unassembled WGS sequence"/>
</dbReference>
<keyword evidence="2" id="KW-1185">Reference proteome</keyword>
<gene>
    <name evidence="1" type="ORF">FA15DRAFT_603408</name>
</gene>
<evidence type="ECO:0000313" key="1">
    <source>
        <dbReference type="EMBL" id="TFK18353.1"/>
    </source>
</evidence>
<organism evidence="1 2">
    <name type="scientific">Coprinopsis marcescibilis</name>
    <name type="common">Agaric fungus</name>
    <name type="synonym">Psathyrella marcescibilis</name>
    <dbReference type="NCBI Taxonomy" id="230819"/>
    <lineage>
        <taxon>Eukaryota</taxon>
        <taxon>Fungi</taxon>
        <taxon>Dikarya</taxon>
        <taxon>Basidiomycota</taxon>
        <taxon>Agaricomycotina</taxon>
        <taxon>Agaricomycetes</taxon>
        <taxon>Agaricomycetidae</taxon>
        <taxon>Agaricales</taxon>
        <taxon>Agaricineae</taxon>
        <taxon>Psathyrellaceae</taxon>
        <taxon>Coprinopsis</taxon>
    </lineage>
</organism>
<accession>A0A5C3KF96</accession>